<dbReference type="InterPro" id="IPR010247">
    <property type="entry name" value="HutG_amidohyd"/>
</dbReference>
<dbReference type="Gene3D" id="3.40.630.40">
    <property type="entry name" value="Zn-dependent exopeptidases"/>
    <property type="match status" value="1"/>
</dbReference>
<evidence type="ECO:0000313" key="2">
    <source>
        <dbReference type="Proteomes" id="UP000620127"/>
    </source>
</evidence>
<dbReference type="EMBL" id="BMYT01000007">
    <property type="protein sequence ID" value="GGX23889.1"/>
    <property type="molecule type" value="Genomic_DNA"/>
</dbReference>
<keyword evidence="2" id="KW-1185">Reference proteome</keyword>
<dbReference type="RefSeq" id="WP_189347204.1">
    <property type="nucleotide sequence ID" value="NZ_BMYT01000007.1"/>
</dbReference>
<reference evidence="2" key="1">
    <citation type="journal article" date="2019" name="Int. J. Syst. Evol. Microbiol.">
        <title>The Global Catalogue of Microorganisms (GCM) 10K type strain sequencing project: providing services to taxonomists for standard genome sequencing and annotation.</title>
        <authorList>
            <consortium name="The Broad Institute Genomics Platform"/>
            <consortium name="The Broad Institute Genome Sequencing Center for Infectious Disease"/>
            <person name="Wu L."/>
            <person name="Ma J."/>
        </authorList>
    </citation>
    <scope>NUCLEOTIDE SEQUENCE [LARGE SCALE GENOMIC DNA]</scope>
    <source>
        <strain evidence="2">KCTC 23916</strain>
    </source>
</reference>
<evidence type="ECO:0000313" key="1">
    <source>
        <dbReference type="EMBL" id="GGX23889.1"/>
    </source>
</evidence>
<gene>
    <name evidence="1" type="primary">hutG</name>
    <name evidence="1" type="ORF">GCM10011282_32230</name>
</gene>
<accession>A0ABQ2XLP6</accession>
<dbReference type="Proteomes" id="UP000620127">
    <property type="component" value="Unassembled WGS sequence"/>
</dbReference>
<dbReference type="Pfam" id="PF05013">
    <property type="entry name" value="FGase"/>
    <property type="match status" value="1"/>
</dbReference>
<sequence length="270" mass="30510">MTSAAFHFKQGTVPLLVSMPHVGTEIPDSVLAQLHPIAQRKTDTDWHLPLLYNMLDELGASTIQAKYSRYVIDLNRPSDDMNLYPGQDTTGLCPVDTFAKEPLYRNGIGPDAAEVQDRIQRYWQPYHHQLQTELARLRDLHGAVILWDAHSIASQVPRFFAGKLPDLNFGTADQKSCDAGLQQALADLMQQTVTPYSYVFNGRFKGGHITRHYGQPQQGIHAVQLEMSQCLYMNEAMPYEYRVDLAQQVQPLLRKLLAACLTWAQQTTGR</sequence>
<dbReference type="NCBIfam" id="TIGR02017">
    <property type="entry name" value="hutG_amidohyd"/>
    <property type="match status" value="1"/>
</dbReference>
<comment type="caution">
    <text evidence="1">The sequence shown here is derived from an EMBL/GenBank/DDBJ whole genome shotgun (WGS) entry which is preliminary data.</text>
</comment>
<proteinExistence type="predicted"/>
<protein>
    <submittedName>
        <fullName evidence="1">N-formylglutamate deformylase</fullName>
    </submittedName>
</protein>
<name>A0ABQ2XLP6_9BURK</name>
<organism evidence="1 2">
    <name type="scientific">Undibacterium macrobrachii</name>
    <dbReference type="NCBI Taxonomy" id="1119058"/>
    <lineage>
        <taxon>Bacteria</taxon>
        <taxon>Pseudomonadati</taxon>
        <taxon>Pseudomonadota</taxon>
        <taxon>Betaproteobacteria</taxon>
        <taxon>Burkholderiales</taxon>
        <taxon>Oxalobacteraceae</taxon>
        <taxon>Undibacterium</taxon>
    </lineage>
</organism>
<dbReference type="SUPFAM" id="SSF53187">
    <property type="entry name" value="Zn-dependent exopeptidases"/>
    <property type="match status" value="1"/>
</dbReference>
<dbReference type="InterPro" id="IPR007709">
    <property type="entry name" value="N-FG_amidohydro"/>
</dbReference>